<dbReference type="EC" id="2.1.1.297" evidence="1"/>
<keyword evidence="2" id="KW-0489">Methyltransferase</keyword>
<dbReference type="InterPro" id="IPR022446">
    <property type="entry name" value="MeTrfrase_put"/>
</dbReference>
<dbReference type="AlphaFoldDB" id="A0A7H8Q9Z3"/>
<dbReference type="InterPro" id="IPR029063">
    <property type="entry name" value="SAM-dependent_MTases_sf"/>
</dbReference>
<evidence type="ECO:0000256" key="3">
    <source>
        <dbReference type="ARBA" id="ARBA00022679"/>
    </source>
</evidence>
<gene>
    <name evidence="7" type="ORF">HF394_05340</name>
</gene>
<dbReference type="CDD" id="cd02440">
    <property type="entry name" value="AdoMet_MTases"/>
    <property type="match status" value="1"/>
</dbReference>
<dbReference type="PANTHER" id="PTHR18895:SF74">
    <property type="entry name" value="MTRF1L RELEASE FACTOR GLUTAMINE METHYLTRANSFERASE"/>
    <property type="match status" value="1"/>
</dbReference>
<dbReference type="Gene3D" id="3.40.50.150">
    <property type="entry name" value="Vaccinia Virus protein VP39"/>
    <property type="match status" value="1"/>
</dbReference>
<evidence type="ECO:0000256" key="1">
    <source>
        <dbReference type="ARBA" id="ARBA00012771"/>
    </source>
</evidence>
<dbReference type="Pfam" id="PF05175">
    <property type="entry name" value="MTS"/>
    <property type="match status" value="1"/>
</dbReference>
<evidence type="ECO:0000256" key="5">
    <source>
        <dbReference type="ARBA" id="ARBA00048391"/>
    </source>
</evidence>
<dbReference type="NCBIfam" id="TIGR00536">
    <property type="entry name" value="hemK_fam"/>
    <property type="match status" value="1"/>
</dbReference>
<dbReference type="GO" id="GO:0102559">
    <property type="term" value="F:peptide chain release factor N(5)-glutamine methyltransferase activity"/>
    <property type="evidence" value="ECO:0007669"/>
    <property type="project" value="UniProtKB-EC"/>
</dbReference>
<keyword evidence="4" id="KW-0949">S-adenosyl-L-methionine</keyword>
<feature type="domain" description="Methyltransferase small" evidence="6">
    <location>
        <begin position="99"/>
        <end position="177"/>
    </location>
</feature>
<evidence type="ECO:0000256" key="2">
    <source>
        <dbReference type="ARBA" id="ARBA00022603"/>
    </source>
</evidence>
<dbReference type="InterPro" id="IPR004556">
    <property type="entry name" value="HemK-like"/>
</dbReference>
<sequence>MGDTDFQLDSETEADIVERLRSEGCVFAEEETRLLAGEARSLKEIRGWVELRASGMPLEYVLGFTRFCGLRIELEKGVFIPRPRTEFLVWQAKACIRPDHNTVLDLCCGSGAVGAAIADCAEKISLHAVDIDPIAVRCASRNLSKIGGRVCQGDLYKALPVSLKGQVNIIVANAPYVPTESIQLLPREARLYEPERALDGGADGLDLHRRIAEKAADWLVSGGHLLMEASEAQGAKTLAIFVEAGLRAKVVRDENLDATVVIGIKPSYK</sequence>
<dbReference type="Proteomes" id="UP000509222">
    <property type="component" value="Chromosome"/>
</dbReference>
<keyword evidence="3" id="KW-0808">Transferase</keyword>
<evidence type="ECO:0000259" key="6">
    <source>
        <dbReference type="Pfam" id="PF05175"/>
    </source>
</evidence>
<organism evidence="7 8">
    <name type="scientific">Planococcus glaciei</name>
    <dbReference type="NCBI Taxonomy" id="459472"/>
    <lineage>
        <taxon>Bacteria</taxon>
        <taxon>Bacillati</taxon>
        <taxon>Bacillota</taxon>
        <taxon>Bacilli</taxon>
        <taxon>Bacillales</taxon>
        <taxon>Caryophanaceae</taxon>
        <taxon>Planococcus</taxon>
    </lineage>
</organism>
<evidence type="ECO:0000256" key="4">
    <source>
        <dbReference type="ARBA" id="ARBA00022691"/>
    </source>
</evidence>
<evidence type="ECO:0000313" key="7">
    <source>
        <dbReference type="EMBL" id="QKX50053.1"/>
    </source>
</evidence>
<dbReference type="NCBIfam" id="TIGR03704">
    <property type="entry name" value="PrmC_rel_meth"/>
    <property type="match status" value="1"/>
</dbReference>
<dbReference type="SUPFAM" id="SSF53335">
    <property type="entry name" value="S-adenosyl-L-methionine-dependent methyltransferases"/>
    <property type="match status" value="1"/>
</dbReference>
<accession>A0A7H8Q9Z3</accession>
<comment type="catalytic activity">
    <reaction evidence="5">
        <text>L-glutaminyl-[peptide chain release factor] + S-adenosyl-L-methionine = N(5)-methyl-L-glutaminyl-[peptide chain release factor] + S-adenosyl-L-homocysteine + H(+)</text>
        <dbReference type="Rhea" id="RHEA:42896"/>
        <dbReference type="Rhea" id="RHEA-COMP:10271"/>
        <dbReference type="Rhea" id="RHEA-COMP:10272"/>
        <dbReference type="ChEBI" id="CHEBI:15378"/>
        <dbReference type="ChEBI" id="CHEBI:30011"/>
        <dbReference type="ChEBI" id="CHEBI:57856"/>
        <dbReference type="ChEBI" id="CHEBI:59789"/>
        <dbReference type="ChEBI" id="CHEBI:61891"/>
        <dbReference type="EC" id="2.1.1.297"/>
    </reaction>
</comment>
<keyword evidence="8" id="KW-1185">Reference proteome</keyword>
<proteinExistence type="predicted"/>
<dbReference type="PANTHER" id="PTHR18895">
    <property type="entry name" value="HEMK METHYLTRANSFERASE"/>
    <property type="match status" value="1"/>
</dbReference>
<dbReference type="GO" id="GO:0032259">
    <property type="term" value="P:methylation"/>
    <property type="evidence" value="ECO:0007669"/>
    <property type="project" value="UniProtKB-KW"/>
</dbReference>
<dbReference type="RefSeq" id="WP_176294188.1">
    <property type="nucleotide sequence ID" value="NZ_CP051177.1"/>
</dbReference>
<protein>
    <recommendedName>
        <fullName evidence="1">peptide chain release factor N(5)-glutamine methyltransferase</fullName>
        <ecNumber evidence="1">2.1.1.297</ecNumber>
    </recommendedName>
</protein>
<name>A0A7H8Q9Z3_9BACL</name>
<dbReference type="EMBL" id="CP051177">
    <property type="protein sequence ID" value="QKX50053.1"/>
    <property type="molecule type" value="Genomic_DNA"/>
</dbReference>
<dbReference type="InterPro" id="IPR007848">
    <property type="entry name" value="Small_mtfrase_dom"/>
</dbReference>
<evidence type="ECO:0000313" key="8">
    <source>
        <dbReference type="Proteomes" id="UP000509222"/>
    </source>
</evidence>
<reference evidence="8" key="1">
    <citation type="submission" date="2020-06" db="EMBL/GenBank/DDBJ databases">
        <title>Isolation of Planomicrobium glaciei.</title>
        <authorList>
            <person name="Malisova L."/>
            <person name="Safrankova R."/>
            <person name="Jakubu V."/>
            <person name="Spanelova P."/>
        </authorList>
    </citation>
    <scope>NUCLEOTIDE SEQUENCE [LARGE SCALE GENOMIC DNA]</scope>
    <source>
        <strain evidence="8">NRL-ATB46093</strain>
    </source>
</reference>
<dbReference type="InterPro" id="IPR050320">
    <property type="entry name" value="N5-glutamine_MTase"/>
</dbReference>